<proteinExistence type="predicted"/>
<keyword evidence="6" id="KW-1185">Reference proteome</keyword>
<reference evidence="3 5" key="2">
    <citation type="submission" date="2018-07" db="EMBL/GenBank/DDBJ databases">
        <title>Complete genome of the Arcobacter trophiarum type strain LMG 25534.</title>
        <authorList>
            <person name="Miller W.G."/>
            <person name="Yee E."/>
        </authorList>
    </citation>
    <scope>NUCLEOTIDE SEQUENCE [LARGE SCALE GENOMIC DNA]</scope>
    <source>
        <strain evidence="3 5">LMG 25534</strain>
    </source>
</reference>
<dbReference type="AlphaFoldDB" id="A0AAD0QKV4"/>
<feature type="compositionally biased region" description="Basic residues" evidence="1">
    <location>
        <begin position="188"/>
        <end position="199"/>
    </location>
</feature>
<dbReference type="KEGG" id="atp:ATR_1840"/>
<evidence type="ECO:0000313" key="6">
    <source>
        <dbReference type="Proteomes" id="UP000289132"/>
    </source>
</evidence>
<reference evidence="4 6" key="1">
    <citation type="submission" date="2017-10" db="EMBL/GenBank/DDBJ databases">
        <title>Genomics of the genus Arcobacter.</title>
        <authorList>
            <person name="Perez-Cataluna A."/>
            <person name="Figueras M.J."/>
        </authorList>
    </citation>
    <scope>NUCLEOTIDE SEQUENCE [LARGE SCALE GENOMIC DNA]</scope>
    <source>
        <strain evidence="4 6">LMG 25534</strain>
    </source>
</reference>
<dbReference type="RefSeq" id="WP_115429134.1">
    <property type="nucleotide sequence ID" value="NZ_CP031367.1"/>
</dbReference>
<evidence type="ECO:0000256" key="1">
    <source>
        <dbReference type="SAM" id="MobiDB-lite"/>
    </source>
</evidence>
<feature type="region of interest" description="Disordered" evidence="1">
    <location>
        <begin position="176"/>
        <end position="199"/>
    </location>
</feature>
<sequence length="199" mass="22981">MKKDQKYNKRKNSMEAYIDALVENNSKICTIRIDLGYGTPYANKVTLDDMNKDINNLLNNRRSKKTLFENNIGYIIKKEHGENGKGVHGHAYLFYDGNKVQKEVYIAKQIGEYWNNNITKGKGVYYNCNAKDYKNRGIGMLDYKDEEKIKILKENAISYLLKTDDQSIDDIKTNSKDRAIVRGTMPKPKSKAGRPRKIN</sequence>
<organism evidence="3 5">
    <name type="scientific">Aliarcobacter trophiarum LMG 25534</name>
    <dbReference type="NCBI Taxonomy" id="1032241"/>
    <lineage>
        <taxon>Bacteria</taxon>
        <taxon>Pseudomonadati</taxon>
        <taxon>Campylobacterota</taxon>
        <taxon>Epsilonproteobacteria</taxon>
        <taxon>Campylobacterales</taxon>
        <taxon>Arcobacteraceae</taxon>
        <taxon>Aliarcobacter</taxon>
    </lineage>
</organism>
<dbReference type="EMBL" id="CP031367">
    <property type="protein sequence ID" value="AXK49657.1"/>
    <property type="molecule type" value="Genomic_DNA"/>
</dbReference>
<dbReference type="Pfam" id="PF11726">
    <property type="entry name" value="YagK_YfjJ_C"/>
    <property type="match status" value="1"/>
</dbReference>
<dbReference type="InterPro" id="IPR057271">
    <property type="entry name" value="YagK_YfjJ_C"/>
</dbReference>
<evidence type="ECO:0000313" key="4">
    <source>
        <dbReference type="EMBL" id="RXJ89392.1"/>
    </source>
</evidence>
<accession>A0AAD0QKV4</accession>
<evidence type="ECO:0000259" key="2">
    <source>
        <dbReference type="Pfam" id="PF11726"/>
    </source>
</evidence>
<dbReference type="Proteomes" id="UP000289132">
    <property type="component" value="Unassembled WGS sequence"/>
</dbReference>
<gene>
    <name evidence="3" type="ORF">ATR_1840</name>
    <name evidence="4" type="ORF">CRU87_09195</name>
</gene>
<protein>
    <recommendedName>
        <fullName evidence="2">YagK/YfjJ C-terminal domain-containing protein</fullName>
    </recommendedName>
</protein>
<dbReference type="EMBL" id="PDKD01000022">
    <property type="protein sequence ID" value="RXJ89392.1"/>
    <property type="molecule type" value="Genomic_DNA"/>
</dbReference>
<evidence type="ECO:0000313" key="5">
    <source>
        <dbReference type="Proteomes" id="UP000254504"/>
    </source>
</evidence>
<feature type="domain" description="YagK/YfjJ C-terminal" evidence="2">
    <location>
        <begin position="23"/>
        <end position="170"/>
    </location>
</feature>
<name>A0AAD0QKV4_9BACT</name>
<evidence type="ECO:0000313" key="3">
    <source>
        <dbReference type="EMBL" id="AXK49657.1"/>
    </source>
</evidence>
<dbReference type="Proteomes" id="UP000254504">
    <property type="component" value="Chromosome"/>
</dbReference>